<proteinExistence type="predicted"/>
<evidence type="ECO:0000313" key="2">
    <source>
        <dbReference type="EMBL" id="MED6286182.1"/>
    </source>
</evidence>
<comment type="caution">
    <text evidence="2">The sequence shown here is derived from an EMBL/GenBank/DDBJ whole genome shotgun (WGS) entry which is preliminary data.</text>
</comment>
<dbReference type="InterPro" id="IPR002816">
    <property type="entry name" value="TraB/PrgY/GumN_fam"/>
</dbReference>
<dbReference type="CDD" id="cd14726">
    <property type="entry name" value="TraB_PrgY-like"/>
    <property type="match status" value="1"/>
</dbReference>
<reference evidence="2 3" key="1">
    <citation type="submission" date="2021-06" db="EMBL/GenBank/DDBJ databases">
        <authorList>
            <person name="Palmer J.M."/>
        </authorList>
    </citation>
    <scope>NUCLEOTIDE SEQUENCE [LARGE SCALE GENOMIC DNA]</scope>
    <source>
        <strain evidence="2 3">CL_MEX2019</strain>
        <tissue evidence="2">Muscle</tissue>
    </source>
</reference>
<dbReference type="EMBL" id="JAHUTJ010057518">
    <property type="protein sequence ID" value="MED6286182.1"/>
    <property type="molecule type" value="Genomic_DNA"/>
</dbReference>
<gene>
    <name evidence="2" type="ORF">CHARACLAT_003190</name>
</gene>
<name>A0ABU7EG01_9TELE</name>
<organism evidence="2 3">
    <name type="scientific">Characodon lateralis</name>
    <dbReference type="NCBI Taxonomy" id="208331"/>
    <lineage>
        <taxon>Eukaryota</taxon>
        <taxon>Metazoa</taxon>
        <taxon>Chordata</taxon>
        <taxon>Craniata</taxon>
        <taxon>Vertebrata</taxon>
        <taxon>Euteleostomi</taxon>
        <taxon>Actinopterygii</taxon>
        <taxon>Neopterygii</taxon>
        <taxon>Teleostei</taxon>
        <taxon>Neoteleostei</taxon>
        <taxon>Acanthomorphata</taxon>
        <taxon>Ovalentaria</taxon>
        <taxon>Atherinomorphae</taxon>
        <taxon>Cyprinodontiformes</taxon>
        <taxon>Goodeidae</taxon>
        <taxon>Characodon</taxon>
    </lineage>
</organism>
<sequence length="398" mass="43999">MYQSAPRLSVLTNRALICCTSKQQFDRRAAFASPNMDQDNKSEDESVGLSENPSEEEPPCIAPGMADGETLEMLWQLRAQRRQSSPELPETVTRLTAPDGSTLYLVGTAHFSDNSKNDVATTIRAVQPDVVVVELCQYRVSMLRMDENTLLKEAKDINLEKVQQAIKQNGLMSGLMQILLLKVSAHITEQLGMAPGGEFREAFKEAGRVPFCKFHLGDRPIPVTFKRAIAALSLWQKARLAWGLCFLSDPISKEDVEKCKQKDLLEQTMSEMIGEFPALHQTIVAERDIYLTHTLRQATRCVESPSNGQKVPAVVVGVVGMGHVPGIERNWEKELNIQEIMSVAPPSPFSRVLRTVVKGVLMGMLGYACYRAGGGLGRTLLSLPAVQSLLETLRLHPA</sequence>
<evidence type="ECO:0008006" key="4">
    <source>
        <dbReference type="Google" id="ProtNLM"/>
    </source>
</evidence>
<evidence type="ECO:0000313" key="3">
    <source>
        <dbReference type="Proteomes" id="UP001352852"/>
    </source>
</evidence>
<accession>A0ABU7EG01</accession>
<dbReference type="InterPro" id="IPR046345">
    <property type="entry name" value="TraB_PrgY-like"/>
</dbReference>
<dbReference type="Pfam" id="PF01963">
    <property type="entry name" value="TraB_PrgY_gumN"/>
    <property type="match status" value="1"/>
</dbReference>
<keyword evidence="3" id="KW-1185">Reference proteome</keyword>
<evidence type="ECO:0000256" key="1">
    <source>
        <dbReference type="SAM" id="MobiDB-lite"/>
    </source>
</evidence>
<feature type="region of interest" description="Disordered" evidence="1">
    <location>
        <begin position="31"/>
        <end position="61"/>
    </location>
</feature>
<dbReference type="PANTHER" id="PTHR21530">
    <property type="entry name" value="PHEROMONE SHUTDOWN PROTEIN"/>
    <property type="match status" value="1"/>
</dbReference>
<protein>
    <recommendedName>
        <fullName evidence="4">TraB domain-containing protein</fullName>
    </recommendedName>
</protein>
<dbReference type="PANTHER" id="PTHR21530:SF7">
    <property type="entry name" value="TRAB DOMAIN-CONTAINING PROTEIN"/>
    <property type="match status" value="1"/>
</dbReference>
<dbReference type="Proteomes" id="UP001352852">
    <property type="component" value="Unassembled WGS sequence"/>
</dbReference>